<dbReference type="EMBL" id="PGGN01000001">
    <property type="protein sequence ID" value="PSH59315.1"/>
    <property type="molecule type" value="Genomic_DNA"/>
</dbReference>
<sequence>MEYGERRAMSAPSLSPEERNTALTAEMISAAKQYAAAGIPVFPVGGNKVPLVSWSTEATKDPDQIEKWWRRWPTAMIGAPTGPRSGFVVLDVDQKNGIDGHSTLHTLGFSIPKDAVEVKTPSGGSHYYFGFWESGLKNSAGKIGSGIDLRAEGGMIILPPSRPTISGSDYHFAHAQNFGALSQIATPLPHWAYSTKATGTSYRPALPINTFGTGATTAYGQAALDREFERVSTAPAGTANNSLNVAAHAIGQLVAGGEISRTDANCLLEAASQRKMDDVEAAATFESGFRAGCNEPRSAPTSVTNGTAPIGGKMPRTGVARALADEARKTSPVIVPLPFSWIEEKHVTKRDWLYGKHLIRKFVSATVSAGGIGKSILVQTEALAMVSAKKILDVSVAQPPLRVWYINLEDPIDELNRRFVAIRKYFKLNDADVAGRLFVNSGRDTPITIAEKAGDKIIVSPHVVRQLVEGIQRNKIDVLIIDPFVASHRLPENDNTAIEIAIRTWSDIAERGNCAIELVHHARKQNGENLTAESARGGSAFAASCREVRVLNRMTENDAARLGAENHRSHFLASSEKQNMSASSDQQDWYEMKTVTLENSDDVGIVTRWVPPDMAIFASDQVLRSVQEKFEASSYRANPQSPDWGGYIVANELGIDVGQGMTRVNKTGPQKAALRQVQGVLGHWLKTGAITVVERANHKREMKKCYAVPKKSQS</sequence>
<protein>
    <recommendedName>
        <fullName evidence="2">DNA primase/polymerase bifunctional N-terminal domain-containing protein</fullName>
    </recommendedName>
</protein>
<dbReference type="AlphaFoldDB" id="A0A2P7AYN0"/>
<proteinExistence type="predicted"/>
<comment type="caution">
    <text evidence="3">The sequence shown here is derived from an EMBL/GenBank/DDBJ whole genome shotgun (WGS) entry which is preliminary data.</text>
</comment>
<dbReference type="InterPro" id="IPR015330">
    <property type="entry name" value="DNA_primase/pol_bifunc_N"/>
</dbReference>
<dbReference type="CDD" id="cd04859">
    <property type="entry name" value="Prim_Pol"/>
    <property type="match status" value="1"/>
</dbReference>
<feature type="region of interest" description="Disordered" evidence="1">
    <location>
        <begin position="293"/>
        <end position="315"/>
    </location>
</feature>
<accession>A0A2P7AYN0</accession>
<evidence type="ECO:0000259" key="2">
    <source>
        <dbReference type="SMART" id="SM00943"/>
    </source>
</evidence>
<dbReference type="SMART" id="SM00943">
    <property type="entry name" value="Prim-Pol"/>
    <property type="match status" value="1"/>
</dbReference>
<evidence type="ECO:0000256" key="1">
    <source>
        <dbReference type="SAM" id="MobiDB-lite"/>
    </source>
</evidence>
<dbReference type="Gene3D" id="3.40.50.300">
    <property type="entry name" value="P-loop containing nucleotide triphosphate hydrolases"/>
    <property type="match status" value="1"/>
</dbReference>
<name>A0A2P7AYN0_9HYPH</name>
<dbReference type="OrthoDB" id="1496333at2"/>
<dbReference type="InterPro" id="IPR027417">
    <property type="entry name" value="P-loop_NTPase"/>
</dbReference>
<dbReference type="Proteomes" id="UP000241158">
    <property type="component" value="Unassembled WGS sequence"/>
</dbReference>
<keyword evidence="4" id="KW-1185">Reference proteome</keyword>
<organism evidence="3 4">
    <name type="scientific">Phyllobacterium endophyticum</name>
    <dbReference type="NCBI Taxonomy" id="1149773"/>
    <lineage>
        <taxon>Bacteria</taxon>
        <taxon>Pseudomonadati</taxon>
        <taxon>Pseudomonadota</taxon>
        <taxon>Alphaproteobacteria</taxon>
        <taxon>Hyphomicrobiales</taxon>
        <taxon>Phyllobacteriaceae</taxon>
        <taxon>Phyllobacterium</taxon>
    </lineage>
</organism>
<dbReference type="SUPFAM" id="SSF56747">
    <property type="entry name" value="Prim-pol domain"/>
    <property type="match status" value="1"/>
</dbReference>
<reference evidence="4" key="1">
    <citation type="submission" date="2017-11" db="EMBL/GenBank/DDBJ databases">
        <authorList>
            <person name="Kuznetsova I."/>
            <person name="Sazanova A."/>
            <person name="Chirak E."/>
            <person name="Safronova V."/>
            <person name="Willems A."/>
        </authorList>
    </citation>
    <scope>NUCLEOTIDE SEQUENCE [LARGE SCALE GENOMIC DNA]</scope>
    <source>
        <strain evidence="4">PEPV15</strain>
    </source>
</reference>
<feature type="domain" description="DNA primase/polymerase bifunctional N-terminal" evidence="2">
    <location>
        <begin position="31"/>
        <end position="192"/>
    </location>
</feature>
<evidence type="ECO:0000313" key="3">
    <source>
        <dbReference type="EMBL" id="PSH59315.1"/>
    </source>
</evidence>
<gene>
    <name evidence="3" type="ORF">CU100_00470</name>
</gene>
<dbReference type="Pfam" id="PF09250">
    <property type="entry name" value="Prim-Pol"/>
    <property type="match status" value="1"/>
</dbReference>
<dbReference type="SUPFAM" id="SSF52540">
    <property type="entry name" value="P-loop containing nucleoside triphosphate hydrolases"/>
    <property type="match status" value="1"/>
</dbReference>
<dbReference type="Pfam" id="PF13481">
    <property type="entry name" value="AAA_25"/>
    <property type="match status" value="1"/>
</dbReference>
<evidence type="ECO:0000313" key="4">
    <source>
        <dbReference type="Proteomes" id="UP000241158"/>
    </source>
</evidence>